<feature type="non-terminal residue" evidence="2">
    <location>
        <position position="1"/>
    </location>
</feature>
<feature type="compositionally biased region" description="Gly residues" evidence="1">
    <location>
        <begin position="1"/>
        <end position="10"/>
    </location>
</feature>
<dbReference type="AlphaFoldDB" id="A0A6J4VG71"/>
<feature type="region of interest" description="Disordered" evidence="1">
    <location>
        <begin position="1"/>
        <end position="197"/>
    </location>
</feature>
<feature type="region of interest" description="Disordered" evidence="1">
    <location>
        <begin position="223"/>
        <end position="296"/>
    </location>
</feature>
<reference evidence="2" key="1">
    <citation type="submission" date="2020-02" db="EMBL/GenBank/DDBJ databases">
        <authorList>
            <person name="Meier V. D."/>
        </authorList>
    </citation>
    <scope>NUCLEOTIDE SEQUENCE</scope>
    <source>
        <strain evidence="2">AVDCRST_MAG33</strain>
    </source>
</reference>
<feature type="region of interest" description="Disordered" evidence="1">
    <location>
        <begin position="319"/>
        <end position="341"/>
    </location>
</feature>
<evidence type="ECO:0000313" key="2">
    <source>
        <dbReference type="EMBL" id="CAA9574929.1"/>
    </source>
</evidence>
<gene>
    <name evidence="2" type="ORF">AVDCRST_MAG33-2943</name>
</gene>
<feature type="compositionally biased region" description="Low complexity" evidence="1">
    <location>
        <begin position="177"/>
        <end position="189"/>
    </location>
</feature>
<sequence>ERDPAGGCGLRGRRRQGDRVGRRAGRGRGTWLPVGERRRDVSGCDRRRPRRGRVQRRRDQGEDGYARLPGFPRPELVGGPARCLHRQPRTGEGHLRGRRLRATDAGVPAREGRPHLRRPPGSGRRGRALPVPTPGGRLRREQRPDGAVPAARRQLRDRPGPARGREGRPDEHEHPVPVRAGPAAPPARCRGGGQLHRRWGRAEQLPGLAVRRPRWRATGVADLRLPPGRAGTGQHGTQPHQWPGRAADPDRADGAGSPQRVGHPGRRELGPDDRHPDAGRGHHRLRPGRREERRALRVGSGCRPYVLRYLGLRRLRDALPRAPLQSPGPDRDGAGAVARDV</sequence>
<feature type="compositionally biased region" description="Basic residues" evidence="1">
    <location>
        <begin position="47"/>
        <end position="56"/>
    </location>
</feature>
<feature type="compositionally biased region" description="Basic and acidic residues" evidence="1">
    <location>
        <begin position="329"/>
        <end position="341"/>
    </location>
</feature>
<dbReference type="EMBL" id="CADCWK010000365">
    <property type="protein sequence ID" value="CAA9574929.1"/>
    <property type="molecule type" value="Genomic_DNA"/>
</dbReference>
<feature type="non-terminal residue" evidence="2">
    <location>
        <position position="341"/>
    </location>
</feature>
<protein>
    <submittedName>
        <fullName evidence="2">Lysophospholipase-like family protein</fullName>
    </submittedName>
</protein>
<feature type="compositionally biased region" description="Basic and acidic residues" evidence="1">
    <location>
        <begin position="35"/>
        <end position="46"/>
    </location>
</feature>
<name>A0A6J4VG71_9BACT</name>
<organism evidence="2">
    <name type="scientific">uncultured Thermomicrobiales bacterium</name>
    <dbReference type="NCBI Taxonomy" id="1645740"/>
    <lineage>
        <taxon>Bacteria</taxon>
        <taxon>Pseudomonadati</taxon>
        <taxon>Thermomicrobiota</taxon>
        <taxon>Thermomicrobia</taxon>
        <taxon>Thermomicrobiales</taxon>
        <taxon>environmental samples</taxon>
    </lineage>
</organism>
<feature type="compositionally biased region" description="Basic and acidic residues" evidence="1">
    <location>
        <begin position="154"/>
        <end position="176"/>
    </location>
</feature>
<feature type="compositionally biased region" description="Basic and acidic residues" evidence="1">
    <location>
        <begin position="265"/>
        <end position="280"/>
    </location>
</feature>
<evidence type="ECO:0000256" key="1">
    <source>
        <dbReference type="SAM" id="MobiDB-lite"/>
    </source>
</evidence>
<accession>A0A6J4VG71</accession>
<proteinExistence type="predicted"/>